<evidence type="ECO:0000313" key="2">
    <source>
        <dbReference type="EMBL" id="APB33685.1"/>
    </source>
</evidence>
<evidence type="ECO:0000313" key="3">
    <source>
        <dbReference type="Proteomes" id="UP000180235"/>
    </source>
</evidence>
<dbReference type="InterPro" id="IPR011335">
    <property type="entry name" value="Restrct_endonuc-II-like"/>
</dbReference>
<dbReference type="InterPro" id="IPR008538">
    <property type="entry name" value="Uma2"/>
</dbReference>
<dbReference type="PANTHER" id="PTHR35400">
    <property type="entry name" value="SLR1083 PROTEIN"/>
    <property type="match status" value="1"/>
</dbReference>
<protein>
    <submittedName>
        <fullName evidence="2">Uncharacterized protein conserved in cyanobacteria</fullName>
    </submittedName>
</protein>
<accession>A0A1J0ACM4</accession>
<dbReference type="RefSeq" id="WP_071454233.1">
    <property type="nucleotide sequence ID" value="NZ_CP017675.1"/>
</dbReference>
<dbReference type="CDD" id="cd06260">
    <property type="entry name" value="DUF820-like"/>
    <property type="match status" value="1"/>
</dbReference>
<dbReference type="STRING" id="1188229.GlitD10_1364"/>
<evidence type="ECO:0000259" key="1">
    <source>
        <dbReference type="Pfam" id="PF05685"/>
    </source>
</evidence>
<dbReference type="PANTHER" id="PTHR35400:SF1">
    <property type="entry name" value="SLR1083 PROTEIN"/>
    <property type="match status" value="1"/>
</dbReference>
<proteinExistence type="predicted"/>
<organism evidence="2 3">
    <name type="scientific">Gloeomargarita lithophora Alchichica-D10</name>
    <dbReference type="NCBI Taxonomy" id="1188229"/>
    <lineage>
        <taxon>Bacteria</taxon>
        <taxon>Bacillati</taxon>
        <taxon>Cyanobacteriota</taxon>
        <taxon>Cyanophyceae</taxon>
        <taxon>Gloeomargaritales</taxon>
        <taxon>Gloeomargaritaceae</taxon>
        <taxon>Gloeomargarita</taxon>
    </lineage>
</organism>
<dbReference type="Gene3D" id="3.90.1570.10">
    <property type="entry name" value="tt1808, chain A"/>
    <property type="match status" value="1"/>
</dbReference>
<keyword evidence="3" id="KW-1185">Reference proteome</keyword>
<sequence length="188" mass="21406">MSTVENVASDTQAMVRHRFSVAQYHQMIDGGIFAPDDRLELIHGELARMSPINRRHAAGVDRLVYLLLSRLGQKARCRIQNPITLADSEPQPDVAVVRWRDDFYLAGHPTPPDIYWLIEVSDTTITYDRRVKVPLYLKAGIPEVWLINLDEDCLEVYQPGEQQVVRRGQNLSPLQFPELVVSADEMLG</sequence>
<dbReference type="EMBL" id="CP017675">
    <property type="protein sequence ID" value="APB33685.1"/>
    <property type="molecule type" value="Genomic_DNA"/>
</dbReference>
<dbReference type="Proteomes" id="UP000180235">
    <property type="component" value="Chromosome"/>
</dbReference>
<dbReference type="InterPro" id="IPR012296">
    <property type="entry name" value="Nuclease_put_TT1808"/>
</dbReference>
<dbReference type="KEGG" id="glt:GlitD10_1364"/>
<name>A0A1J0ACM4_9CYAN</name>
<feature type="domain" description="Putative restriction endonuclease" evidence="1">
    <location>
        <begin position="22"/>
        <end position="180"/>
    </location>
</feature>
<dbReference type="AlphaFoldDB" id="A0A1J0ACM4"/>
<gene>
    <name evidence="2" type="ORF">GlitD10_1364</name>
</gene>
<dbReference type="Pfam" id="PF05685">
    <property type="entry name" value="Uma2"/>
    <property type="match status" value="1"/>
</dbReference>
<reference evidence="2 3" key="1">
    <citation type="submission" date="2016-10" db="EMBL/GenBank/DDBJ databases">
        <title>Description of Gloeomargarita lithophora gen. nov., sp. nov., a thylakoid-bearing basal-branching cyanobacterium with intracellular carbonates, and proposal for Gloeomargaritales ord. nov.</title>
        <authorList>
            <person name="Moreira D."/>
            <person name="Tavera R."/>
            <person name="Benzerara K."/>
            <person name="Skouri-Panet F."/>
            <person name="Couradeau E."/>
            <person name="Gerard E."/>
            <person name="Loussert C."/>
            <person name="Novelo E."/>
            <person name="Zivanovic Y."/>
            <person name="Lopez-Garcia P."/>
        </authorList>
    </citation>
    <scope>NUCLEOTIDE SEQUENCE [LARGE SCALE GENOMIC DNA]</scope>
    <source>
        <strain evidence="2 3">D10</strain>
    </source>
</reference>
<dbReference type="SUPFAM" id="SSF52980">
    <property type="entry name" value="Restriction endonuclease-like"/>
    <property type="match status" value="1"/>
</dbReference>